<protein>
    <recommendedName>
        <fullName evidence="3">Lipoprotein</fullName>
    </recommendedName>
</protein>
<dbReference type="PROSITE" id="PS51257">
    <property type="entry name" value="PROKAR_LIPOPROTEIN"/>
    <property type="match status" value="1"/>
</dbReference>
<evidence type="ECO:0000313" key="1">
    <source>
        <dbReference type="EMBL" id="RCX07065.1"/>
    </source>
</evidence>
<proteinExistence type="predicted"/>
<dbReference type="Proteomes" id="UP000253506">
    <property type="component" value="Unassembled WGS sequence"/>
</dbReference>
<reference evidence="1 2" key="1">
    <citation type="submission" date="2018-07" db="EMBL/GenBank/DDBJ databases">
        <title>Genomic Encyclopedia of Type Strains, Phase III (KMG-III): the genomes of soil and plant-associated and newly described type strains.</title>
        <authorList>
            <person name="Whitman W."/>
        </authorList>
    </citation>
    <scope>NUCLEOTIDE SEQUENCE [LARGE SCALE GENOMIC DNA]</scope>
    <source>
        <strain evidence="1 2">CECT 7731</strain>
    </source>
</reference>
<evidence type="ECO:0000313" key="2">
    <source>
        <dbReference type="Proteomes" id="UP000253506"/>
    </source>
</evidence>
<dbReference type="AlphaFoldDB" id="A0A369AD64"/>
<comment type="caution">
    <text evidence="1">The sequence shown here is derived from an EMBL/GenBank/DDBJ whole genome shotgun (WGS) entry which is preliminary data.</text>
</comment>
<gene>
    <name evidence="1" type="ORF">DFP77_107165</name>
</gene>
<dbReference type="EMBL" id="QPJQ01000007">
    <property type="protein sequence ID" value="RCX07065.1"/>
    <property type="molecule type" value="Genomic_DNA"/>
</dbReference>
<organism evidence="1 2">
    <name type="scientific">Marinomonas foliarum</name>
    <dbReference type="NCBI Taxonomy" id="491950"/>
    <lineage>
        <taxon>Bacteria</taxon>
        <taxon>Pseudomonadati</taxon>
        <taxon>Pseudomonadota</taxon>
        <taxon>Gammaproteobacteria</taxon>
        <taxon>Oceanospirillales</taxon>
        <taxon>Oceanospirillaceae</taxon>
        <taxon>Marinomonas</taxon>
    </lineage>
</organism>
<accession>A0A369AD64</accession>
<sequence>MNCVKSVISVIPLILIGCSNPDRVNDKTLEDKIARELLCIASSERFMLYDEAQKHLKHLQDARSHYWDVNGKELDLKVRVLLAREHISIIPKEYAAQLLMEECKTKVPKLSYESIR</sequence>
<evidence type="ECO:0008006" key="3">
    <source>
        <dbReference type="Google" id="ProtNLM"/>
    </source>
</evidence>
<name>A0A369AD64_9GAMM</name>